<evidence type="ECO:0000256" key="3">
    <source>
        <dbReference type="SAM" id="MobiDB-lite"/>
    </source>
</evidence>
<dbReference type="SMART" id="SM00875">
    <property type="entry name" value="BACK"/>
    <property type="match status" value="1"/>
</dbReference>
<accession>A0AAD9KTN1</accession>
<dbReference type="PANTHER" id="PTHR24412">
    <property type="entry name" value="KELCH PROTEIN"/>
    <property type="match status" value="1"/>
</dbReference>
<dbReference type="EMBL" id="JAODUO010000610">
    <property type="protein sequence ID" value="KAK2177261.1"/>
    <property type="molecule type" value="Genomic_DNA"/>
</dbReference>
<dbReference type="Pfam" id="PF07707">
    <property type="entry name" value="BACK"/>
    <property type="match status" value="1"/>
</dbReference>
<dbReference type="SMART" id="SM00225">
    <property type="entry name" value="BTB"/>
    <property type="match status" value="1"/>
</dbReference>
<dbReference type="Pfam" id="PF24681">
    <property type="entry name" value="Kelch_KLHDC2_KLHL20_DRC7"/>
    <property type="match status" value="1"/>
</dbReference>
<evidence type="ECO:0000313" key="6">
    <source>
        <dbReference type="Proteomes" id="UP001209878"/>
    </source>
</evidence>
<dbReference type="CDD" id="cd18238">
    <property type="entry name" value="BTB_POZ_KLHL8"/>
    <property type="match status" value="1"/>
</dbReference>
<dbReference type="InterPro" id="IPR015915">
    <property type="entry name" value="Kelch-typ_b-propeller"/>
</dbReference>
<dbReference type="PANTHER" id="PTHR24412:SF480">
    <property type="entry name" value="KELCH-LIKE PROTEIN 8"/>
    <property type="match status" value="1"/>
</dbReference>
<proteinExistence type="predicted"/>
<dbReference type="AlphaFoldDB" id="A0AAD9KTN1"/>
<dbReference type="Pfam" id="PF00651">
    <property type="entry name" value="BTB"/>
    <property type="match status" value="1"/>
</dbReference>
<dbReference type="SMART" id="SM00612">
    <property type="entry name" value="Kelch"/>
    <property type="match status" value="6"/>
</dbReference>
<feature type="compositionally biased region" description="Polar residues" evidence="3">
    <location>
        <begin position="43"/>
        <end position="56"/>
    </location>
</feature>
<keyword evidence="6" id="KW-1185">Reference proteome</keyword>
<sequence>MATGTTSSQHQPPPTPDPQAGDAVPFIPPVPMRLDSLQLFPPSETTTPPQCSSLSETPPDGADEQSQFRFEAKTLQRDSFRMLYDFYQKGQLCDIEICVGAKSVNCHRVVLACCSRYFRAMFLCEMMESRRSSVRIQDIDEAALIELIKFAYTAKIVLTVENVQSLLYASSILQMDHVSNACCTFMKTHLHPSNCIGIRTFAEQHGHDTLVACADDFIHNNFMDVVTCDEFVTMTVRHFDTLLASDDLNVTDEIVVYEAVIRWVKHDPESRRKYLAQLIGKVKLPMLPVSFLVTTVCSEELLKMDSKCRDHIEGAQSYQLSLACVLPDVKLCDRVLPRKSCAGVLFCVGGRGASGDPFSSIECYDLRNNRWFPVTDMSTKRRHVGVVSANRKLYAVGGHDGNEHLHSAEMFDPCTNSWKTIAPMHSYRRGIALAYLEGPIYAVGGLDDTKCFKTVERYDPELNSWSPVQQMQMPRGGVAVVALKGYTGYIYAVGGNDGAVSLESCERYDPHLDKWVYVAPMNQRRAGAGVTELHGQLYAVGGFDESSPLNSVERFDPTTNTWTPVCKMLSARGGVGVATLAGKIYAAGGHDGNDYLSSVETYNPLTDRWTFVAGVSICRAGAGICHVSCHVGDLRDLSKVSNVCATAGRL</sequence>
<dbReference type="Gene3D" id="1.25.40.420">
    <property type="match status" value="1"/>
</dbReference>
<organism evidence="5 6">
    <name type="scientific">Ridgeia piscesae</name>
    <name type="common">Tubeworm</name>
    <dbReference type="NCBI Taxonomy" id="27915"/>
    <lineage>
        <taxon>Eukaryota</taxon>
        <taxon>Metazoa</taxon>
        <taxon>Spiralia</taxon>
        <taxon>Lophotrochozoa</taxon>
        <taxon>Annelida</taxon>
        <taxon>Polychaeta</taxon>
        <taxon>Sedentaria</taxon>
        <taxon>Canalipalpata</taxon>
        <taxon>Sabellida</taxon>
        <taxon>Siboglinidae</taxon>
        <taxon>Ridgeia</taxon>
    </lineage>
</organism>
<dbReference type="InterPro" id="IPR000210">
    <property type="entry name" value="BTB/POZ_dom"/>
</dbReference>
<dbReference type="InterPro" id="IPR011705">
    <property type="entry name" value="BACK"/>
</dbReference>
<evidence type="ECO:0000256" key="2">
    <source>
        <dbReference type="ARBA" id="ARBA00022737"/>
    </source>
</evidence>
<reference evidence="5" key="1">
    <citation type="journal article" date="2023" name="Mol. Biol. Evol.">
        <title>Third-Generation Sequencing Reveals the Adaptive Role of the Epigenome in Three Deep-Sea Polychaetes.</title>
        <authorList>
            <person name="Perez M."/>
            <person name="Aroh O."/>
            <person name="Sun Y."/>
            <person name="Lan Y."/>
            <person name="Juniper S.K."/>
            <person name="Young C.R."/>
            <person name="Angers B."/>
            <person name="Qian P.Y."/>
        </authorList>
    </citation>
    <scope>NUCLEOTIDE SEQUENCE</scope>
    <source>
        <strain evidence="5">R07B-5</strain>
    </source>
</reference>
<dbReference type="FunFam" id="1.25.40.420:FF:000001">
    <property type="entry name" value="Kelch-like family member 12"/>
    <property type="match status" value="1"/>
</dbReference>
<gene>
    <name evidence="5" type="ORF">NP493_610g02006</name>
</gene>
<feature type="domain" description="BTB" evidence="4">
    <location>
        <begin position="93"/>
        <end position="160"/>
    </location>
</feature>
<dbReference type="Gene3D" id="3.30.710.10">
    <property type="entry name" value="Potassium Channel Kv1.1, Chain A"/>
    <property type="match status" value="1"/>
</dbReference>
<evidence type="ECO:0000313" key="5">
    <source>
        <dbReference type="EMBL" id="KAK2177261.1"/>
    </source>
</evidence>
<dbReference type="Proteomes" id="UP001209878">
    <property type="component" value="Unassembled WGS sequence"/>
</dbReference>
<dbReference type="InterPro" id="IPR011043">
    <property type="entry name" value="Gal_Oxase/kelch_b-propeller"/>
</dbReference>
<evidence type="ECO:0000256" key="1">
    <source>
        <dbReference type="ARBA" id="ARBA00022441"/>
    </source>
</evidence>
<keyword evidence="1" id="KW-0880">Kelch repeat</keyword>
<feature type="compositionally biased region" description="Low complexity" evidence="3">
    <location>
        <begin position="1"/>
        <end position="10"/>
    </location>
</feature>
<dbReference type="InterPro" id="IPR006652">
    <property type="entry name" value="Kelch_1"/>
</dbReference>
<dbReference type="InterPro" id="IPR011333">
    <property type="entry name" value="SKP1/BTB/POZ_sf"/>
</dbReference>
<dbReference type="SUPFAM" id="SSF54695">
    <property type="entry name" value="POZ domain"/>
    <property type="match status" value="1"/>
</dbReference>
<feature type="region of interest" description="Disordered" evidence="3">
    <location>
        <begin position="1"/>
        <end position="65"/>
    </location>
</feature>
<dbReference type="Pfam" id="PF01344">
    <property type="entry name" value="Kelch_1"/>
    <property type="match status" value="2"/>
</dbReference>
<keyword evidence="2" id="KW-0677">Repeat</keyword>
<comment type="caution">
    <text evidence="5">The sequence shown here is derived from an EMBL/GenBank/DDBJ whole genome shotgun (WGS) entry which is preliminary data.</text>
</comment>
<protein>
    <recommendedName>
        <fullName evidence="4">BTB domain-containing protein</fullName>
    </recommendedName>
</protein>
<dbReference type="SUPFAM" id="SSF50965">
    <property type="entry name" value="Galactose oxidase, central domain"/>
    <property type="match status" value="1"/>
</dbReference>
<name>A0AAD9KTN1_RIDPI</name>
<dbReference type="PROSITE" id="PS50097">
    <property type="entry name" value="BTB"/>
    <property type="match status" value="1"/>
</dbReference>
<evidence type="ECO:0000259" key="4">
    <source>
        <dbReference type="PROSITE" id="PS50097"/>
    </source>
</evidence>
<dbReference type="Gene3D" id="2.120.10.80">
    <property type="entry name" value="Kelch-type beta propeller"/>
    <property type="match status" value="2"/>
</dbReference>